<evidence type="ECO:0000256" key="1">
    <source>
        <dbReference type="SAM" id="Phobius"/>
    </source>
</evidence>
<sequence length="160" mass="18226">MRTTVVDEEDNDPWPPQLLSRKFTRESAKTGNFLSTKSSMKWKFLSHQYVESSKKNATKRSSSSGMCRLVQDWMSTELPRFYLLQAEIEDAHEENEFFMTIVGTSVIILALMGILTNILVLVLSFCHVTGDFGNFVANLAVVDINSTPEREQRERDTAII</sequence>
<dbReference type="EMBL" id="KI669001">
    <property type="protein sequence ID" value="ETN70184.1"/>
    <property type="molecule type" value="Genomic_DNA"/>
</dbReference>
<reference evidence="3" key="1">
    <citation type="journal article" date="2014" name="Nat. Genet.">
        <title>Genome of the human hookworm Necator americanus.</title>
        <authorList>
            <person name="Tang Y.T."/>
            <person name="Gao X."/>
            <person name="Rosa B.A."/>
            <person name="Abubucker S."/>
            <person name="Hallsworth-Pepin K."/>
            <person name="Martin J."/>
            <person name="Tyagi R."/>
            <person name="Heizer E."/>
            <person name="Zhang X."/>
            <person name="Bhonagiri-Palsikar V."/>
            <person name="Minx P."/>
            <person name="Warren W.C."/>
            <person name="Wang Q."/>
            <person name="Zhan B."/>
            <person name="Hotez P.J."/>
            <person name="Sternberg P.W."/>
            <person name="Dougall A."/>
            <person name="Gaze S.T."/>
            <person name="Mulvenna J."/>
            <person name="Sotillo J."/>
            <person name="Ranganathan S."/>
            <person name="Rabelo E.M."/>
            <person name="Wilson R.K."/>
            <person name="Felgner P.L."/>
            <person name="Bethony J."/>
            <person name="Hawdon J.M."/>
            <person name="Gasser R.B."/>
            <person name="Loukas A."/>
            <person name="Mitreva M."/>
        </authorList>
    </citation>
    <scope>NUCLEOTIDE SEQUENCE [LARGE SCALE GENOMIC DNA]</scope>
</reference>
<dbReference type="OrthoDB" id="5849966at2759"/>
<gene>
    <name evidence="2" type="ORF">NECAME_05005</name>
</gene>
<protein>
    <submittedName>
        <fullName evidence="2">Uncharacterized protein</fullName>
    </submittedName>
</protein>
<organism evidence="2 3">
    <name type="scientific">Necator americanus</name>
    <name type="common">Human hookworm</name>
    <dbReference type="NCBI Taxonomy" id="51031"/>
    <lineage>
        <taxon>Eukaryota</taxon>
        <taxon>Metazoa</taxon>
        <taxon>Ecdysozoa</taxon>
        <taxon>Nematoda</taxon>
        <taxon>Chromadorea</taxon>
        <taxon>Rhabditida</taxon>
        <taxon>Rhabditina</taxon>
        <taxon>Rhabditomorpha</taxon>
        <taxon>Strongyloidea</taxon>
        <taxon>Ancylostomatidae</taxon>
        <taxon>Bunostominae</taxon>
        <taxon>Necator</taxon>
    </lineage>
</organism>
<dbReference type="KEGG" id="nai:NECAME_05005"/>
<dbReference type="AlphaFoldDB" id="W2SKI5"/>
<keyword evidence="1" id="KW-0472">Membrane</keyword>
<proteinExistence type="predicted"/>
<name>W2SKI5_NECAM</name>
<keyword evidence="1" id="KW-1133">Transmembrane helix</keyword>
<accession>W2SKI5</accession>
<dbReference type="Proteomes" id="UP000053676">
    <property type="component" value="Unassembled WGS sequence"/>
</dbReference>
<keyword evidence="3" id="KW-1185">Reference proteome</keyword>
<evidence type="ECO:0000313" key="2">
    <source>
        <dbReference type="EMBL" id="ETN70184.1"/>
    </source>
</evidence>
<evidence type="ECO:0000313" key="3">
    <source>
        <dbReference type="Proteomes" id="UP000053676"/>
    </source>
</evidence>
<feature type="transmembrane region" description="Helical" evidence="1">
    <location>
        <begin position="97"/>
        <end position="123"/>
    </location>
</feature>
<keyword evidence="1" id="KW-0812">Transmembrane</keyword>